<feature type="domain" description="HTH cro/C1-type" evidence="1">
    <location>
        <begin position="25"/>
        <end position="76"/>
    </location>
</feature>
<organism evidence="2 3">
    <name type="scientific">Labrys miyagiensis</name>
    <dbReference type="NCBI Taxonomy" id="346912"/>
    <lineage>
        <taxon>Bacteria</taxon>
        <taxon>Pseudomonadati</taxon>
        <taxon>Pseudomonadota</taxon>
        <taxon>Alphaproteobacteria</taxon>
        <taxon>Hyphomicrobiales</taxon>
        <taxon>Xanthobacteraceae</taxon>
        <taxon>Labrys</taxon>
    </lineage>
</organism>
<evidence type="ECO:0000313" key="2">
    <source>
        <dbReference type="EMBL" id="GLS20145.1"/>
    </source>
</evidence>
<dbReference type="Pfam" id="PF13443">
    <property type="entry name" value="HTH_26"/>
    <property type="match status" value="1"/>
</dbReference>
<comment type="caution">
    <text evidence="2">The sequence shown here is derived from an EMBL/GenBank/DDBJ whole genome shotgun (WGS) entry which is preliminary data.</text>
</comment>
<keyword evidence="3" id="KW-1185">Reference proteome</keyword>
<gene>
    <name evidence="2" type="ORF">GCM10007874_31620</name>
</gene>
<evidence type="ECO:0000313" key="3">
    <source>
        <dbReference type="Proteomes" id="UP001156882"/>
    </source>
</evidence>
<dbReference type="RefSeq" id="WP_284313239.1">
    <property type="nucleotide sequence ID" value="NZ_BSPC01000027.1"/>
</dbReference>
<name>A0ABQ6CJS8_9HYPH</name>
<dbReference type="EMBL" id="BSPC01000027">
    <property type="protein sequence ID" value="GLS20145.1"/>
    <property type="molecule type" value="Genomic_DNA"/>
</dbReference>
<sequence length="76" mass="8515">MPESQPHINQLSVVVSVHSKLNGEGLTTRDLAAATDIPAAMLHRLFAGFECPKEAYLALCKWLEKDPSDFFERQDE</sequence>
<protein>
    <recommendedName>
        <fullName evidence="1">HTH cro/C1-type domain-containing protein</fullName>
    </recommendedName>
</protein>
<accession>A0ABQ6CJS8</accession>
<reference evidence="3" key="1">
    <citation type="journal article" date="2019" name="Int. J. Syst. Evol. Microbiol.">
        <title>The Global Catalogue of Microorganisms (GCM) 10K type strain sequencing project: providing services to taxonomists for standard genome sequencing and annotation.</title>
        <authorList>
            <consortium name="The Broad Institute Genomics Platform"/>
            <consortium name="The Broad Institute Genome Sequencing Center for Infectious Disease"/>
            <person name="Wu L."/>
            <person name="Ma J."/>
        </authorList>
    </citation>
    <scope>NUCLEOTIDE SEQUENCE [LARGE SCALE GENOMIC DNA]</scope>
    <source>
        <strain evidence="3">NBRC 101365</strain>
    </source>
</reference>
<evidence type="ECO:0000259" key="1">
    <source>
        <dbReference type="Pfam" id="PF13443"/>
    </source>
</evidence>
<dbReference type="Proteomes" id="UP001156882">
    <property type="component" value="Unassembled WGS sequence"/>
</dbReference>
<proteinExistence type="predicted"/>
<dbReference type="InterPro" id="IPR001387">
    <property type="entry name" value="Cro/C1-type_HTH"/>
</dbReference>